<proteinExistence type="predicted"/>
<protein>
    <recommendedName>
        <fullName evidence="3">PQQ-like beta-propeller repeat protein</fullName>
    </recommendedName>
</protein>
<accession>A0ABP9BRH8</accession>
<keyword evidence="2" id="KW-1185">Reference proteome</keyword>
<dbReference type="InterPro" id="IPR015943">
    <property type="entry name" value="WD40/YVTN_repeat-like_dom_sf"/>
</dbReference>
<evidence type="ECO:0000313" key="1">
    <source>
        <dbReference type="EMBL" id="GAA4797935.1"/>
    </source>
</evidence>
<comment type="caution">
    <text evidence="1">The sequence shown here is derived from an EMBL/GenBank/DDBJ whole genome shotgun (WGS) entry which is preliminary data.</text>
</comment>
<dbReference type="InterPro" id="IPR011047">
    <property type="entry name" value="Quinoprotein_ADH-like_sf"/>
</dbReference>
<dbReference type="Gene3D" id="2.130.10.10">
    <property type="entry name" value="YVTN repeat-like/Quinoprotein amine dehydrogenase"/>
    <property type="match status" value="1"/>
</dbReference>
<evidence type="ECO:0008006" key="3">
    <source>
        <dbReference type="Google" id="ProtNLM"/>
    </source>
</evidence>
<gene>
    <name evidence="1" type="ORF">GCM10023231_28210</name>
</gene>
<dbReference type="SUPFAM" id="SSF50998">
    <property type="entry name" value="Quinoprotein alcohol dehydrogenase-like"/>
    <property type="match status" value="1"/>
</dbReference>
<name>A0ABP9BRH8_9SPHI</name>
<organism evidence="1 2">
    <name type="scientific">Olivibacter ginsenosidimutans</name>
    <dbReference type="NCBI Taxonomy" id="1176537"/>
    <lineage>
        <taxon>Bacteria</taxon>
        <taxon>Pseudomonadati</taxon>
        <taxon>Bacteroidota</taxon>
        <taxon>Sphingobacteriia</taxon>
        <taxon>Sphingobacteriales</taxon>
        <taxon>Sphingobacteriaceae</taxon>
        <taxon>Olivibacter</taxon>
    </lineage>
</organism>
<sequence length="886" mass="101323">MRKLIVITSVLFVAVIVAAILYFTSLSHNNRTQNSSLTAIPADAAFLVSFQNEKSFYNIFNDFEIFEAIVGKETQHEWNYLNKQLLRAPNLAELTNKQTLYFSFHPTKDHINWLLTVPFKNRLKSDELFELLKKNTNDIATITPDTAIQSLYRIKFNDLSKPFFVALKPEAAFLGHEKDLVAKVLDNNSPHLSEHFLDELAQNGHKNDNAIFNLHLNHSELFKFVSGLSKVKAGNNIQLLEGLKGMSSLNMNFKSDALMFSGLSTLDQTATTGNYISLYTHQTAVEGELKKMLPANTAAYAAFSFSNYQNLHRELVGLLNKRKQLQRFKDQFALIHSSKKISIDSVLLSQWDNEFASLELNTRESIGLVKLKDSADFLKVISPISTGVTNDIRRFDNSNLLYYSFGDPMLLFQRPYFTVVDRYLICANTISVLQQYRKQYDEKQLLINTIPYIEFSRLQSNKANITFFIENEQARQNLNRTLKSTFQRAYADTTHFNFRDFYAFSYQLSGYNGNFYSNLSAKYSSKEKTSIMPEWKADLSSEINYPPSVWKFNDTTNFIITQDKSNRLYAFSTTGKELWRTGLSSEILGEIQQLPDQSLVFNTADRLYRLTTDGSPVQGFPIALPYQASYGLTLFSGDQQDTKIFIPAKQQILAFDENGKELKEWKNKTVTGTIVYNLKTALLDDYRYVIALTDQGRYYLFNHTGSLVSTMEHQPASRFNNTFGIEITSGNPETSRMITTDTSGVLWSTSFDKDKKEVRTSLGKWTENHYFNTKNIQGDSIPELIFTDKNQLFVYASQDSTLLFNQTFTNEISDKPLFFPVRNNYFTIGIATEAKLLYVIDDDGNIVKGFPMEGYPAFYYGKLNNDGHIYALISKDGHTLSAYRLD</sequence>
<dbReference type="RefSeq" id="WP_345232449.1">
    <property type="nucleotide sequence ID" value="NZ_BAABIQ010000039.1"/>
</dbReference>
<reference evidence="2" key="1">
    <citation type="journal article" date="2019" name="Int. J. Syst. Evol. Microbiol.">
        <title>The Global Catalogue of Microorganisms (GCM) 10K type strain sequencing project: providing services to taxonomists for standard genome sequencing and annotation.</title>
        <authorList>
            <consortium name="The Broad Institute Genomics Platform"/>
            <consortium name="The Broad Institute Genome Sequencing Center for Infectious Disease"/>
            <person name="Wu L."/>
            <person name="Ma J."/>
        </authorList>
    </citation>
    <scope>NUCLEOTIDE SEQUENCE [LARGE SCALE GENOMIC DNA]</scope>
    <source>
        <strain evidence="2">JCM 18200</strain>
    </source>
</reference>
<dbReference type="EMBL" id="BAABIQ010000039">
    <property type="protein sequence ID" value="GAA4797935.1"/>
    <property type="molecule type" value="Genomic_DNA"/>
</dbReference>
<dbReference type="Proteomes" id="UP001501411">
    <property type="component" value="Unassembled WGS sequence"/>
</dbReference>
<evidence type="ECO:0000313" key="2">
    <source>
        <dbReference type="Proteomes" id="UP001501411"/>
    </source>
</evidence>